<protein>
    <submittedName>
        <fullName evidence="2">Uncharacterized protein</fullName>
    </submittedName>
</protein>
<dbReference type="KEGG" id="cgv:CGLAU_11925"/>
<dbReference type="EMBL" id="CP019688">
    <property type="protein sequence ID" value="AQQ16313.1"/>
    <property type="molecule type" value="Genomic_DNA"/>
</dbReference>
<evidence type="ECO:0000256" key="1">
    <source>
        <dbReference type="SAM" id="MobiDB-lite"/>
    </source>
</evidence>
<proteinExistence type="predicted"/>
<organism evidence="2 3">
    <name type="scientific">Corynebacterium glaucum</name>
    <dbReference type="NCBI Taxonomy" id="187491"/>
    <lineage>
        <taxon>Bacteria</taxon>
        <taxon>Bacillati</taxon>
        <taxon>Actinomycetota</taxon>
        <taxon>Actinomycetes</taxon>
        <taxon>Mycobacteriales</taxon>
        <taxon>Corynebacteriaceae</taxon>
        <taxon>Corynebacterium</taxon>
    </lineage>
</organism>
<feature type="region of interest" description="Disordered" evidence="1">
    <location>
        <begin position="1"/>
        <end position="36"/>
    </location>
</feature>
<feature type="compositionally biased region" description="Low complexity" evidence="1">
    <location>
        <begin position="16"/>
        <end position="28"/>
    </location>
</feature>
<gene>
    <name evidence="2" type="ORF">CGLAU_11925</name>
</gene>
<dbReference type="RefSeq" id="WP_157731388.1">
    <property type="nucleotide sequence ID" value="NZ_BAAAKB010000014.1"/>
</dbReference>
<dbReference type="Proteomes" id="UP000217209">
    <property type="component" value="Chromosome"/>
</dbReference>
<sequence>MRNSKPFVLTADREAASSAPAAPVAGASSEHEIPEAVTGYSDEAREDMADDGISEADVERVLTAARNQEAGVEVEWEDDGYWEIEFQDIDIDITPEGMVLEADR</sequence>
<accession>A0A1Q2HZQ8</accession>
<evidence type="ECO:0000313" key="3">
    <source>
        <dbReference type="Proteomes" id="UP000217209"/>
    </source>
</evidence>
<name>A0A1Q2HZQ8_9CORY</name>
<reference evidence="2 3" key="1">
    <citation type="submission" date="2016-12" db="EMBL/GenBank/DDBJ databases">
        <authorList>
            <person name="Song W.-J."/>
            <person name="Kurnit D.M."/>
        </authorList>
    </citation>
    <scope>NUCLEOTIDE SEQUENCE [LARGE SCALE GENOMIC DNA]</scope>
    <source>
        <strain evidence="2 3">DSM 30827</strain>
    </source>
</reference>
<keyword evidence="3" id="KW-1185">Reference proteome</keyword>
<evidence type="ECO:0000313" key="2">
    <source>
        <dbReference type="EMBL" id="AQQ16313.1"/>
    </source>
</evidence>
<dbReference type="AlphaFoldDB" id="A0A1Q2HZQ8"/>
<dbReference type="OrthoDB" id="4426828at2"/>